<gene>
    <name evidence="2" type="ORF">MNB_SV-15-1146</name>
</gene>
<reference evidence="2" key="1">
    <citation type="submission" date="2016-10" db="EMBL/GenBank/DDBJ databases">
        <authorList>
            <person name="de Groot N.N."/>
        </authorList>
    </citation>
    <scope>NUCLEOTIDE SEQUENCE</scope>
</reference>
<proteinExistence type="predicted"/>
<accession>A0A1W1EL46</accession>
<dbReference type="Gene3D" id="2.40.128.110">
    <property type="entry name" value="Lipid/polyisoprenoid-binding, YceI-like"/>
    <property type="match status" value="1"/>
</dbReference>
<protein>
    <recommendedName>
        <fullName evidence="1">Lipid/polyisoprenoid-binding YceI-like domain-containing protein</fullName>
    </recommendedName>
</protein>
<sequence>MTQSNDLNISWKAYKTFAKVGVKGKFNEFKYISNAKEGKNFRELLVGSKVVINKSKIDTNNPSRDKTIVDKFFNQLNSDISGKIIDIKADENKNGKRAYSGSLDVNITMNEKTLTIPMRYNYKNEKFSATGVIDIFDFNGQNALSSINKSCYLLHKGKTWSDVTIRFETNIKASLCNAKIKKVK</sequence>
<dbReference type="Pfam" id="PF04264">
    <property type="entry name" value="YceI"/>
    <property type="match status" value="1"/>
</dbReference>
<dbReference type="AlphaFoldDB" id="A0A1W1EL46"/>
<name>A0A1W1EL46_9ZZZZ</name>
<dbReference type="EMBL" id="FRYL01000041">
    <property type="protein sequence ID" value="SHO81567.1"/>
    <property type="molecule type" value="Genomic_DNA"/>
</dbReference>
<evidence type="ECO:0000259" key="1">
    <source>
        <dbReference type="Pfam" id="PF04264"/>
    </source>
</evidence>
<organism evidence="2">
    <name type="scientific">hydrothermal vent metagenome</name>
    <dbReference type="NCBI Taxonomy" id="652676"/>
    <lineage>
        <taxon>unclassified sequences</taxon>
        <taxon>metagenomes</taxon>
        <taxon>ecological metagenomes</taxon>
    </lineage>
</organism>
<dbReference type="InterPro" id="IPR036761">
    <property type="entry name" value="TTHA0802/YceI-like_sf"/>
</dbReference>
<feature type="domain" description="Lipid/polyisoprenoid-binding YceI-like" evidence="1">
    <location>
        <begin position="13"/>
        <end position="169"/>
    </location>
</feature>
<evidence type="ECO:0000313" key="2">
    <source>
        <dbReference type="EMBL" id="SHO81567.1"/>
    </source>
</evidence>
<dbReference type="InterPro" id="IPR007372">
    <property type="entry name" value="Lipid/polyisoprenoid-bd_YceI"/>
</dbReference>